<accession>D7FRK5</accession>
<dbReference type="EMBL" id="FN649751">
    <property type="protein sequence ID" value="CBJ30796.1"/>
    <property type="molecule type" value="Genomic_DNA"/>
</dbReference>
<evidence type="ECO:0000313" key="2">
    <source>
        <dbReference type="EMBL" id="CBJ30796.1"/>
    </source>
</evidence>
<evidence type="ECO:0000256" key="1">
    <source>
        <dbReference type="SAM" id="MobiDB-lite"/>
    </source>
</evidence>
<reference evidence="2 3" key="1">
    <citation type="journal article" date="2010" name="Nature">
        <title>The Ectocarpus genome and the independent evolution of multicellularity in brown algae.</title>
        <authorList>
            <person name="Cock J.M."/>
            <person name="Sterck L."/>
            <person name="Rouze P."/>
            <person name="Scornet D."/>
            <person name="Allen A.E."/>
            <person name="Amoutzias G."/>
            <person name="Anthouard V."/>
            <person name="Artiguenave F."/>
            <person name="Aury J.M."/>
            <person name="Badger J.H."/>
            <person name="Beszteri B."/>
            <person name="Billiau K."/>
            <person name="Bonnet E."/>
            <person name="Bothwell J.H."/>
            <person name="Bowler C."/>
            <person name="Boyen C."/>
            <person name="Brownlee C."/>
            <person name="Carrano C.J."/>
            <person name="Charrier B."/>
            <person name="Cho G.Y."/>
            <person name="Coelho S.M."/>
            <person name="Collen J."/>
            <person name="Corre E."/>
            <person name="Da Silva C."/>
            <person name="Delage L."/>
            <person name="Delaroque N."/>
            <person name="Dittami S.M."/>
            <person name="Doulbeau S."/>
            <person name="Elias M."/>
            <person name="Farnham G."/>
            <person name="Gachon C.M."/>
            <person name="Gschloessl B."/>
            <person name="Heesch S."/>
            <person name="Jabbari K."/>
            <person name="Jubin C."/>
            <person name="Kawai H."/>
            <person name="Kimura K."/>
            <person name="Kloareg B."/>
            <person name="Kupper F.C."/>
            <person name="Lang D."/>
            <person name="Le Bail A."/>
            <person name="Leblanc C."/>
            <person name="Lerouge P."/>
            <person name="Lohr M."/>
            <person name="Lopez P.J."/>
            <person name="Martens C."/>
            <person name="Maumus F."/>
            <person name="Michel G."/>
            <person name="Miranda-Saavedra D."/>
            <person name="Morales J."/>
            <person name="Moreau H."/>
            <person name="Motomura T."/>
            <person name="Nagasato C."/>
            <person name="Napoli C.A."/>
            <person name="Nelson D.R."/>
            <person name="Nyvall-Collen P."/>
            <person name="Peters A.F."/>
            <person name="Pommier C."/>
            <person name="Potin P."/>
            <person name="Poulain J."/>
            <person name="Quesneville H."/>
            <person name="Read B."/>
            <person name="Rensing S.A."/>
            <person name="Ritter A."/>
            <person name="Rousvoal S."/>
            <person name="Samanta M."/>
            <person name="Samson G."/>
            <person name="Schroeder D.C."/>
            <person name="Segurens B."/>
            <person name="Strittmatter M."/>
            <person name="Tonon T."/>
            <person name="Tregear J.W."/>
            <person name="Valentin K."/>
            <person name="von Dassow P."/>
            <person name="Yamagishi T."/>
            <person name="Van de Peer Y."/>
            <person name="Wincker P."/>
        </authorList>
    </citation>
    <scope>NUCLEOTIDE SEQUENCE [LARGE SCALE GENOMIC DNA]</scope>
    <source>
        <strain evidence="3">Ec32 / CCAP1310/4</strain>
    </source>
</reference>
<dbReference type="AlphaFoldDB" id="D7FRK5"/>
<protein>
    <submittedName>
        <fullName evidence="2">Uncharacterized protein</fullName>
    </submittedName>
</protein>
<dbReference type="EMBL" id="FN648394">
    <property type="protein sequence ID" value="CBJ30796.1"/>
    <property type="molecule type" value="Genomic_DNA"/>
</dbReference>
<organism evidence="2 3">
    <name type="scientific">Ectocarpus siliculosus</name>
    <name type="common">Brown alga</name>
    <name type="synonym">Conferva siliculosa</name>
    <dbReference type="NCBI Taxonomy" id="2880"/>
    <lineage>
        <taxon>Eukaryota</taxon>
        <taxon>Sar</taxon>
        <taxon>Stramenopiles</taxon>
        <taxon>Ochrophyta</taxon>
        <taxon>PX clade</taxon>
        <taxon>Phaeophyceae</taxon>
        <taxon>Ectocarpales</taxon>
        <taxon>Ectocarpaceae</taxon>
        <taxon>Ectocarpus</taxon>
    </lineage>
</organism>
<feature type="compositionally biased region" description="Polar residues" evidence="1">
    <location>
        <begin position="76"/>
        <end position="88"/>
    </location>
</feature>
<feature type="region of interest" description="Disordered" evidence="1">
    <location>
        <begin position="32"/>
        <end position="88"/>
    </location>
</feature>
<evidence type="ECO:0000313" key="3">
    <source>
        <dbReference type="Proteomes" id="UP000002630"/>
    </source>
</evidence>
<dbReference type="Proteomes" id="UP000002630">
    <property type="component" value="Linkage Group LG26"/>
</dbReference>
<sequence length="88" mass="8870">MGGRVSNEVLFLPGFPAPVDAAEDDEAVEDGVRPGEDEVTVCRGQPGNGTLTGVELDADAPPGSQCGVSRRAPTDSVATASSVLRTSG</sequence>
<name>D7FRK5_ECTSI</name>
<gene>
    <name evidence="2" type="ORF">Esi_0216_0003</name>
</gene>
<keyword evidence="3" id="KW-1185">Reference proteome</keyword>
<proteinExistence type="predicted"/>
<dbReference type="InParanoid" id="D7FRK5"/>